<gene>
    <name evidence="2" type="ORF">FQA47_001975</name>
</gene>
<evidence type="ECO:0000313" key="2">
    <source>
        <dbReference type="EMBL" id="KAF6726664.1"/>
    </source>
</evidence>
<accession>A0A834CCM6</accession>
<dbReference type="EMBL" id="WKFB01000321">
    <property type="protein sequence ID" value="KAF6726664.1"/>
    <property type="molecule type" value="Genomic_DNA"/>
</dbReference>
<feature type="region of interest" description="Disordered" evidence="1">
    <location>
        <begin position="18"/>
        <end position="57"/>
    </location>
</feature>
<sequence length="69" mass="7842">MKRGEGWRKEGAERFDALRGGHERHISPNAHQTFSTACGEDPVPTKRPGRDDGDALIQDFTGGQRWRFF</sequence>
<organism evidence="2 3">
    <name type="scientific">Oryzias melastigma</name>
    <name type="common">Marine medaka</name>
    <dbReference type="NCBI Taxonomy" id="30732"/>
    <lineage>
        <taxon>Eukaryota</taxon>
        <taxon>Metazoa</taxon>
        <taxon>Chordata</taxon>
        <taxon>Craniata</taxon>
        <taxon>Vertebrata</taxon>
        <taxon>Euteleostomi</taxon>
        <taxon>Actinopterygii</taxon>
        <taxon>Neopterygii</taxon>
        <taxon>Teleostei</taxon>
        <taxon>Neoteleostei</taxon>
        <taxon>Acanthomorphata</taxon>
        <taxon>Ovalentaria</taxon>
        <taxon>Atherinomorphae</taxon>
        <taxon>Beloniformes</taxon>
        <taxon>Adrianichthyidae</taxon>
        <taxon>Oryziinae</taxon>
        <taxon>Oryzias</taxon>
    </lineage>
</organism>
<evidence type="ECO:0000313" key="3">
    <source>
        <dbReference type="Proteomes" id="UP000646548"/>
    </source>
</evidence>
<reference evidence="2" key="1">
    <citation type="journal article" name="BMC Genomics">
        <title>Long-read sequencing and de novo genome assembly of marine medaka (Oryzias melastigma).</title>
        <authorList>
            <person name="Liang P."/>
            <person name="Saqib H.S.A."/>
            <person name="Ni X."/>
            <person name="Shen Y."/>
        </authorList>
    </citation>
    <scope>NUCLEOTIDE SEQUENCE</scope>
    <source>
        <strain evidence="2">Bigg-433</strain>
    </source>
</reference>
<dbReference type="Proteomes" id="UP000646548">
    <property type="component" value="Unassembled WGS sequence"/>
</dbReference>
<proteinExistence type="predicted"/>
<protein>
    <submittedName>
        <fullName evidence="2">Uncharacterized protein</fullName>
    </submittedName>
</protein>
<dbReference type="AlphaFoldDB" id="A0A834CCM6"/>
<evidence type="ECO:0000256" key="1">
    <source>
        <dbReference type="SAM" id="MobiDB-lite"/>
    </source>
</evidence>
<comment type="caution">
    <text evidence="2">The sequence shown here is derived from an EMBL/GenBank/DDBJ whole genome shotgun (WGS) entry which is preliminary data.</text>
</comment>
<name>A0A834CCM6_ORYME</name>